<dbReference type="Gene3D" id="1.20.5.340">
    <property type="match status" value="1"/>
</dbReference>
<name>A0ABD0TGN9_LOXSC</name>
<sequence length="290" mass="33230">MRPTRSQTKTSTPASSRRSSENMIKQTSSNQDSASKTGPAFDIQTLTQEIRQFREEMTALKQQLTNAVTAISSCNERLDDITTRLSQSDDRIKFLEERIGEQESTIFALKEQLNYHAQSQLLNEVEMIGFPEHKNENLSHIVLTTASKVGVSLCDADLDDVKRAGVRRPSKTTAHHKQPPRPIVVRFTRKHKRDEFIKAAKSRRDLNTRDIDPTELESKIYVNDRLTLENRQLFRAARTRAKEMDFKHCWTSGGNIFVRKGEGTGPIQIRRSSDLDRYLDDQSSSHKQDK</sequence>
<proteinExistence type="predicted"/>
<dbReference type="EMBL" id="JBEDNZ010000005">
    <property type="protein sequence ID" value="KAL0842220.1"/>
    <property type="molecule type" value="Genomic_DNA"/>
</dbReference>
<feature type="compositionally biased region" description="Polar residues" evidence="2">
    <location>
        <begin position="1"/>
        <end position="36"/>
    </location>
</feature>
<organism evidence="4 5">
    <name type="scientific">Loxostege sticticalis</name>
    <name type="common">Beet webworm moth</name>
    <dbReference type="NCBI Taxonomy" id="481309"/>
    <lineage>
        <taxon>Eukaryota</taxon>
        <taxon>Metazoa</taxon>
        <taxon>Ecdysozoa</taxon>
        <taxon>Arthropoda</taxon>
        <taxon>Hexapoda</taxon>
        <taxon>Insecta</taxon>
        <taxon>Pterygota</taxon>
        <taxon>Neoptera</taxon>
        <taxon>Endopterygota</taxon>
        <taxon>Lepidoptera</taxon>
        <taxon>Glossata</taxon>
        <taxon>Ditrysia</taxon>
        <taxon>Pyraloidea</taxon>
        <taxon>Crambidae</taxon>
        <taxon>Pyraustinae</taxon>
        <taxon>Loxostege</taxon>
    </lineage>
</organism>
<dbReference type="Proteomes" id="UP001549921">
    <property type="component" value="Unassembled WGS sequence"/>
</dbReference>
<gene>
    <name evidence="4" type="ORF">ABMA28_014381</name>
</gene>
<feature type="domain" description="FP protein C-terminal" evidence="3">
    <location>
        <begin position="227"/>
        <end position="278"/>
    </location>
</feature>
<evidence type="ECO:0000313" key="5">
    <source>
        <dbReference type="Proteomes" id="UP001549921"/>
    </source>
</evidence>
<dbReference type="InterPro" id="IPR057251">
    <property type="entry name" value="FP_C"/>
</dbReference>
<evidence type="ECO:0000259" key="3">
    <source>
        <dbReference type="Pfam" id="PF25298"/>
    </source>
</evidence>
<feature type="region of interest" description="Disordered" evidence="2">
    <location>
        <begin position="1"/>
        <end position="40"/>
    </location>
</feature>
<dbReference type="Gene3D" id="3.30.70.1820">
    <property type="entry name" value="L1 transposable element, RRM domain"/>
    <property type="match status" value="1"/>
</dbReference>
<dbReference type="Pfam" id="PF25298">
    <property type="entry name" value="Baculo_FP_2nd"/>
    <property type="match status" value="1"/>
</dbReference>
<dbReference type="SUPFAM" id="SSF57997">
    <property type="entry name" value="Tropomyosin"/>
    <property type="match status" value="1"/>
</dbReference>
<protein>
    <recommendedName>
        <fullName evidence="3">FP protein C-terminal domain-containing protein</fullName>
    </recommendedName>
</protein>
<evidence type="ECO:0000256" key="1">
    <source>
        <dbReference type="SAM" id="Coils"/>
    </source>
</evidence>
<feature type="coiled-coil region" evidence="1">
    <location>
        <begin position="43"/>
        <end position="112"/>
    </location>
</feature>
<evidence type="ECO:0000256" key="2">
    <source>
        <dbReference type="SAM" id="MobiDB-lite"/>
    </source>
</evidence>
<comment type="caution">
    <text evidence="4">The sequence shown here is derived from an EMBL/GenBank/DDBJ whole genome shotgun (WGS) entry which is preliminary data.</text>
</comment>
<keyword evidence="1" id="KW-0175">Coiled coil</keyword>
<reference evidence="4 5" key="1">
    <citation type="submission" date="2024-06" db="EMBL/GenBank/DDBJ databases">
        <title>A chromosome-level genome assembly of beet webworm, Loxostege sticticalis.</title>
        <authorList>
            <person name="Zhang Y."/>
        </authorList>
    </citation>
    <scope>NUCLEOTIDE SEQUENCE [LARGE SCALE GENOMIC DNA]</scope>
    <source>
        <strain evidence="4">AQ028</strain>
        <tissue evidence="4">Male pupae</tissue>
    </source>
</reference>
<dbReference type="AlphaFoldDB" id="A0ABD0TGN9"/>
<accession>A0ABD0TGN9</accession>
<evidence type="ECO:0000313" key="4">
    <source>
        <dbReference type="EMBL" id="KAL0842220.1"/>
    </source>
</evidence>